<accession>A0A0A7E7G7</accession>
<evidence type="ECO:0000256" key="12">
    <source>
        <dbReference type="RuleBase" id="RU003661"/>
    </source>
</evidence>
<geneLocation type="mitochondrion" evidence="14"/>
<evidence type="ECO:0000256" key="5">
    <source>
        <dbReference type="ARBA" id="ARBA00022692"/>
    </source>
</evidence>
<keyword evidence="3 12" id="KW-0813">Transport</keyword>
<evidence type="ECO:0000256" key="13">
    <source>
        <dbReference type="SAM" id="Phobius"/>
    </source>
</evidence>
<comment type="similarity">
    <text evidence="2 12">Belongs to the ATPase protein 8 family.</text>
</comment>
<gene>
    <name evidence="14" type="primary">ATPase8</name>
</gene>
<evidence type="ECO:0000256" key="8">
    <source>
        <dbReference type="ARBA" id="ARBA00023065"/>
    </source>
</evidence>
<dbReference type="GO" id="GO:0015986">
    <property type="term" value="P:proton motive force-driven ATP synthesis"/>
    <property type="evidence" value="ECO:0007669"/>
    <property type="project" value="InterPro"/>
</dbReference>
<keyword evidence="4 12" id="KW-0138">CF(0)</keyword>
<name>A0A0A7E7G7_9SAUR</name>
<reference evidence="14" key="1">
    <citation type="submission" date="2014-09" db="EMBL/GenBank/DDBJ databases">
        <title>Complete mitochondrial genome of Hemidactylus bowringii.</title>
        <authorList>
            <person name="Qin X."/>
            <person name="Hou L."/>
            <person name="Yang X."/>
            <person name="Zhang Y."/>
        </authorList>
    </citation>
    <scope>NUCLEOTIDE SEQUENCE</scope>
</reference>
<dbReference type="AlphaFoldDB" id="A0A0A7E7G7"/>
<keyword evidence="9 12" id="KW-0496">Mitochondrion</keyword>
<proteinExistence type="inferred from homology"/>
<dbReference type="InterPro" id="IPR001421">
    <property type="entry name" value="ATP8_metazoa"/>
</dbReference>
<evidence type="ECO:0000256" key="2">
    <source>
        <dbReference type="ARBA" id="ARBA00008892"/>
    </source>
</evidence>
<keyword evidence="6 12" id="KW-0375">Hydrogen ion transport</keyword>
<sequence>MPQLNPTPWFMTAVVTWAIIMLLLKPTMLQLHPMAPPNPSTQSVSLSHWTWTWH</sequence>
<keyword evidence="11" id="KW-0066">ATP synthesis</keyword>
<evidence type="ECO:0000256" key="1">
    <source>
        <dbReference type="ARBA" id="ARBA00004304"/>
    </source>
</evidence>
<evidence type="ECO:0000256" key="4">
    <source>
        <dbReference type="ARBA" id="ARBA00022547"/>
    </source>
</evidence>
<comment type="subcellular location">
    <subcellularLocation>
        <location evidence="1 12">Mitochondrion membrane</location>
        <topology evidence="1 12">Single-pass membrane protein</topology>
    </subcellularLocation>
</comment>
<keyword evidence="10 13" id="KW-0472">Membrane</keyword>
<evidence type="ECO:0000256" key="10">
    <source>
        <dbReference type="ARBA" id="ARBA00023136"/>
    </source>
</evidence>
<evidence type="ECO:0000256" key="3">
    <source>
        <dbReference type="ARBA" id="ARBA00022448"/>
    </source>
</evidence>
<keyword evidence="8 12" id="KW-0406">Ion transport</keyword>
<evidence type="ECO:0000256" key="9">
    <source>
        <dbReference type="ARBA" id="ARBA00023128"/>
    </source>
</evidence>
<protein>
    <recommendedName>
        <fullName evidence="12">ATP synthase complex subunit 8</fullName>
    </recommendedName>
</protein>
<dbReference type="GO" id="GO:0045259">
    <property type="term" value="C:proton-transporting ATP synthase complex"/>
    <property type="evidence" value="ECO:0007669"/>
    <property type="project" value="UniProtKB-KW"/>
</dbReference>
<keyword evidence="5 12" id="KW-0812">Transmembrane</keyword>
<keyword evidence="7 13" id="KW-1133">Transmembrane helix</keyword>
<dbReference type="GO" id="GO:0015078">
    <property type="term" value="F:proton transmembrane transporter activity"/>
    <property type="evidence" value="ECO:0007669"/>
    <property type="project" value="InterPro"/>
</dbReference>
<organism evidence="14">
    <name type="scientific">Hemidactylus bowringii</name>
    <dbReference type="NCBI Taxonomy" id="146913"/>
    <lineage>
        <taxon>Eukaryota</taxon>
        <taxon>Metazoa</taxon>
        <taxon>Chordata</taxon>
        <taxon>Craniata</taxon>
        <taxon>Vertebrata</taxon>
        <taxon>Euteleostomi</taxon>
        <taxon>Lepidosauria</taxon>
        <taxon>Squamata</taxon>
        <taxon>Bifurcata</taxon>
        <taxon>Gekkota</taxon>
        <taxon>Gekkonidae</taxon>
        <taxon>Gekkoninae</taxon>
        <taxon>Hemidactylus</taxon>
    </lineage>
</organism>
<evidence type="ECO:0000256" key="6">
    <source>
        <dbReference type="ARBA" id="ARBA00022781"/>
    </source>
</evidence>
<evidence type="ECO:0000313" key="14">
    <source>
        <dbReference type="EMBL" id="AIY61202.1"/>
    </source>
</evidence>
<dbReference type="EMBL" id="KM508815">
    <property type="protein sequence ID" value="AIY61202.1"/>
    <property type="molecule type" value="Genomic_DNA"/>
</dbReference>
<evidence type="ECO:0000256" key="7">
    <source>
        <dbReference type="ARBA" id="ARBA00022989"/>
    </source>
</evidence>
<feature type="transmembrane region" description="Helical" evidence="13">
    <location>
        <begin position="6"/>
        <end position="24"/>
    </location>
</feature>
<dbReference type="Pfam" id="PF00895">
    <property type="entry name" value="ATP-synt_8"/>
    <property type="match status" value="1"/>
</dbReference>
<evidence type="ECO:0000256" key="11">
    <source>
        <dbReference type="ARBA" id="ARBA00023310"/>
    </source>
</evidence>
<dbReference type="GO" id="GO:0031966">
    <property type="term" value="C:mitochondrial membrane"/>
    <property type="evidence" value="ECO:0007669"/>
    <property type="project" value="UniProtKB-SubCell"/>
</dbReference>